<dbReference type="STRING" id="386301.SAMN05216282_104138"/>
<dbReference type="Proteomes" id="UP000198701">
    <property type="component" value="Unassembled WGS sequence"/>
</dbReference>
<evidence type="ECO:0000259" key="3">
    <source>
        <dbReference type="Pfam" id="PF13458"/>
    </source>
</evidence>
<protein>
    <submittedName>
        <fullName evidence="4">Amino acid/amide ABC transporter substrate-binding protein, HAAT family</fullName>
    </submittedName>
</protein>
<dbReference type="PANTHER" id="PTHR30483:SF6">
    <property type="entry name" value="PERIPLASMIC BINDING PROTEIN OF ABC TRANSPORTER FOR NATURAL AMINO ACIDS"/>
    <property type="match status" value="1"/>
</dbReference>
<dbReference type="SUPFAM" id="SSF53822">
    <property type="entry name" value="Periplasmic binding protein-like I"/>
    <property type="match status" value="1"/>
</dbReference>
<dbReference type="EMBL" id="FNFU01000004">
    <property type="protein sequence ID" value="SDK27342.1"/>
    <property type="molecule type" value="Genomic_DNA"/>
</dbReference>
<dbReference type="CDD" id="cd06346">
    <property type="entry name" value="PBP1_ABC_ligand_binding-like"/>
    <property type="match status" value="1"/>
</dbReference>
<organism evidence="4 5">
    <name type="scientific">Cryobacterium psychrotolerans</name>
    <dbReference type="NCBI Taxonomy" id="386301"/>
    <lineage>
        <taxon>Bacteria</taxon>
        <taxon>Bacillati</taxon>
        <taxon>Actinomycetota</taxon>
        <taxon>Actinomycetes</taxon>
        <taxon>Micrococcales</taxon>
        <taxon>Microbacteriaceae</taxon>
        <taxon>Cryobacterium</taxon>
    </lineage>
</organism>
<comment type="similarity">
    <text evidence="1">Belongs to the leucine-binding protein family.</text>
</comment>
<keyword evidence="5" id="KW-1185">Reference proteome</keyword>
<dbReference type="InterPro" id="IPR028082">
    <property type="entry name" value="Peripla_BP_I"/>
</dbReference>
<evidence type="ECO:0000256" key="1">
    <source>
        <dbReference type="ARBA" id="ARBA00010062"/>
    </source>
</evidence>
<dbReference type="InterPro" id="IPR051010">
    <property type="entry name" value="BCAA_transport"/>
</dbReference>
<feature type="domain" description="Leucine-binding protein" evidence="3">
    <location>
        <begin position="74"/>
        <end position="433"/>
    </location>
</feature>
<dbReference type="Pfam" id="PF13458">
    <property type="entry name" value="Peripla_BP_6"/>
    <property type="match status" value="1"/>
</dbReference>
<dbReference type="AlphaFoldDB" id="A0A1G9AJ17"/>
<evidence type="ECO:0000313" key="4">
    <source>
        <dbReference type="EMBL" id="SDK27342.1"/>
    </source>
</evidence>
<evidence type="ECO:0000256" key="2">
    <source>
        <dbReference type="ARBA" id="ARBA00022729"/>
    </source>
</evidence>
<gene>
    <name evidence="4" type="ORF">SAMN05216282_104138</name>
</gene>
<keyword evidence="2" id="KW-0732">Signal</keyword>
<evidence type="ECO:0000313" key="5">
    <source>
        <dbReference type="Proteomes" id="UP000198701"/>
    </source>
</evidence>
<reference evidence="4 5" key="1">
    <citation type="submission" date="2016-10" db="EMBL/GenBank/DDBJ databases">
        <authorList>
            <person name="de Groot N.N."/>
        </authorList>
    </citation>
    <scope>NUCLEOTIDE SEQUENCE [LARGE SCALE GENOMIC DNA]</scope>
    <source>
        <strain evidence="4 5">CGMCC 1.5382</strain>
    </source>
</reference>
<dbReference type="InterPro" id="IPR028081">
    <property type="entry name" value="Leu-bd"/>
</dbReference>
<name>A0A1G9AJ17_9MICO</name>
<accession>A0A1G9AJ17</accession>
<sequence>MYDFSYYQGAKLSVLAKASASRSVRAVVTGIAMVGVSALLLTGCSGTAAEPAGDKAPAASGDAKTVKAGDRDLTLKIGTILPQSGALAFLGPPEEAGVQLAVNDINDANLGMKVEAVFRDSGDTTTDTATVSVTDLLSQDVSAIVGAASSGVSKTVIDQIVAAGVVQFSPANTSPDFTEYADKNLYWRTAPSDLLQGEVLGNQIAEDGNSTLGMIVLNDAYGTGLAASLKETFESAGGEVVAEELFNEGDSNFAAQISAVTAANPDAIALITFDQAKIIIPALVGTGYPGDKLYLVDGNLADYSKDFAPGLIAGSKGTLPGLDVGTLGDFTERLLEVDPTLKDFSYAAESYDSVMLIALAAYAANDVSGAKIADFLRQVSGGEGEGEKVSDFKAAAKALADGKQVNYDGFSGPVTFDENGDPTEATIGVYEYKADNTYKRIN</sequence>
<proteinExistence type="inferred from homology"/>
<dbReference type="Gene3D" id="3.40.50.2300">
    <property type="match status" value="3"/>
</dbReference>
<dbReference type="PANTHER" id="PTHR30483">
    <property type="entry name" value="LEUCINE-SPECIFIC-BINDING PROTEIN"/>
    <property type="match status" value="1"/>
</dbReference>
<dbReference type="OrthoDB" id="7337537at2"/>